<sequence length="91" mass="10553">MEYEPFELIDDGTLDTVFRCRYCGAEIRTSPEPPEDPNEEWDRLLAAEALAEYHLGECPELASDDDYDEEDDDDDYDCGSDYRHDYDDDGL</sequence>
<dbReference type="EMBL" id="LAZR01034621">
    <property type="protein sequence ID" value="KKL44814.1"/>
    <property type="molecule type" value="Genomic_DNA"/>
</dbReference>
<feature type="compositionally biased region" description="Basic and acidic residues" evidence="1">
    <location>
        <begin position="80"/>
        <end position="91"/>
    </location>
</feature>
<evidence type="ECO:0000256" key="1">
    <source>
        <dbReference type="SAM" id="MobiDB-lite"/>
    </source>
</evidence>
<accession>A0A0F9C6M3</accession>
<reference evidence="2" key="1">
    <citation type="journal article" date="2015" name="Nature">
        <title>Complex archaea that bridge the gap between prokaryotes and eukaryotes.</title>
        <authorList>
            <person name="Spang A."/>
            <person name="Saw J.H."/>
            <person name="Jorgensen S.L."/>
            <person name="Zaremba-Niedzwiedzka K."/>
            <person name="Martijn J."/>
            <person name="Lind A.E."/>
            <person name="van Eijk R."/>
            <person name="Schleper C."/>
            <person name="Guy L."/>
            <person name="Ettema T.J."/>
        </authorList>
    </citation>
    <scope>NUCLEOTIDE SEQUENCE</scope>
</reference>
<comment type="caution">
    <text evidence="2">The sequence shown here is derived from an EMBL/GenBank/DDBJ whole genome shotgun (WGS) entry which is preliminary data.</text>
</comment>
<organism evidence="2">
    <name type="scientific">marine sediment metagenome</name>
    <dbReference type="NCBI Taxonomy" id="412755"/>
    <lineage>
        <taxon>unclassified sequences</taxon>
        <taxon>metagenomes</taxon>
        <taxon>ecological metagenomes</taxon>
    </lineage>
</organism>
<feature type="region of interest" description="Disordered" evidence="1">
    <location>
        <begin position="58"/>
        <end position="91"/>
    </location>
</feature>
<evidence type="ECO:0000313" key="2">
    <source>
        <dbReference type="EMBL" id="KKL44814.1"/>
    </source>
</evidence>
<gene>
    <name evidence="2" type="ORF">LCGC14_2361930</name>
</gene>
<protein>
    <submittedName>
        <fullName evidence="2">Uncharacterized protein</fullName>
    </submittedName>
</protein>
<name>A0A0F9C6M3_9ZZZZ</name>
<dbReference type="AlphaFoldDB" id="A0A0F9C6M3"/>
<feature type="compositionally biased region" description="Acidic residues" evidence="1">
    <location>
        <begin position="62"/>
        <end position="78"/>
    </location>
</feature>
<proteinExistence type="predicted"/>